<dbReference type="EMBL" id="WIUZ02000001">
    <property type="protein sequence ID" value="KAF9792493.1"/>
    <property type="molecule type" value="Genomic_DNA"/>
</dbReference>
<feature type="region of interest" description="Disordered" evidence="1">
    <location>
        <begin position="369"/>
        <end position="394"/>
    </location>
</feature>
<comment type="caution">
    <text evidence="2">The sequence shown here is derived from an EMBL/GenBank/DDBJ whole genome shotgun (WGS) entry which is preliminary data.</text>
</comment>
<protein>
    <submittedName>
        <fullName evidence="2">Uncharacterized protein</fullName>
    </submittedName>
</protein>
<organism evidence="2 3">
    <name type="scientific">Thelephora terrestris</name>
    <dbReference type="NCBI Taxonomy" id="56493"/>
    <lineage>
        <taxon>Eukaryota</taxon>
        <taxon>Fungi</taxon>
        <taxon>Dikarya</taxon>
        <taxon>Basidiomycota</taxon>
        <taxon>Agaricomycotina</taxon>
        <taxon>Agaricomycetes</taxon>
        <taxon>Thelephorales</taxon>
        <taxon>Thelephoraceae</taxon>
        <taxon>Thelephora</taxon>
    </lineage>
</organism>
<dbReference type="Proteomes" id="UP000736335">
    <property type="component" value="Unassembled WGS sequence"/>
</dbReference>
<name>A0A9P6HPT4_9AGAM</name>
<sequence length="500" mass="54709">MFRANSKVPQPRVGERKVTKQLAGLVDGGFEEGQYEAALASLDQIRSPEYSPLPAHIRQATCIALGVPPALRASAAVPRKGAGSGASPESTPFIPDETALRYSPLPSQQAVDVARTLLFSFAATNSPASLLRAFPNYPSNPDPSLIRGRAEGTDVDLDGDDSVIARVASLSVKSATSVWSMLRPGFVRWDIAVAEAEGKGKGTKRKPPKAKQESYEDGEDFSVPVSEDAWPVLEWLVSLFERDAETTENEGKPYYSPLLLLTIPGSRNDDPRWDAGAILDIVLLSLSQHKKQRKGSGIRLLSQLISLTSTTRFDLPMFVGALCGRVPIEDWPLLQTALEYLPDKQPYLHFKLLVCIHYLGQLSRSDGPVKAKRAAPRARGARTEEERPEGSNMGDSVVRTYAIPNWKSTVGPLVSASYKGQNNVGMYCKIKYELLVAYASLNDHQELGGRDAGWDEELHDGSLRKTIETAFDPRLVRKKEDAEGVNLLGELLGDILFEAK</sequence>
<reference evidence="2" key="1">
    <citation type="journal article" date="2020" name="Nat. Commun.">
        <title>Large-scale genome sequencing of mycorrhizal fungi provides insights into the early evolution of symbiotic traits.</title>
        <authorList>
            <person name="Miyauchi S."/>
            <person name="Kiss E."/>
            <person name="Kuo A."/>
            <person name="Drula E."/>
            <person name="Kohler A."/>
            <person name="Sanchez-Garcia M."/>
            <person name="Morin E."/>
            <person name="Andreopoulos B."/>
            <person name="Barry K.W."/>
            <person name="Bonito G."/>
            <person name="Buee M."/>
            <person name="Carver A."/>
            <person name="Chen C."/>
            <person name="Cichocki N."/>
            <person name="Clum A."/>
            <person name="Culley D."/>
            <person name="Crous P.W."/>
            <person name="Fauchery L."/>
            <person name="Girlanda M."/>
            <person name="Hayes R.D."/>
            <person name="Keri Z."/>
            <person name="LaButti K."/>
            <person name="Lipzen A."/>
            <person name="Lombard V."/>
            <person name="Magnuson J."/>
            <person name="Maillard F."/>
            <person name="Murat C."/>
            <person name="Nolan M."/>
            <person name="Ohm R.A."/>
            <person name="Pangilinan J."/>
            <person name="Pereira M.F."/>
            <person name="Perotto S."/>
            <person name="Peter M."/>
            <person name="Pfister S."/>
            <person name="Riley R."/>
            <person name="Sitrit Y."/>
            <person name="Stielow J.B."/>
            <person name="Szollosi G."/>
            <person name="Zifcakova L."/>
            <person name="Stursova M."/>
            <person name="Spatafora J.W."/>
            <person name="Tedersoo L."/>
            <person name="Vaario L.M."/>
            <person name="Yamada A."/>
            <person name="Yan M."/>
            <person name="Wang P."/>
            <person name="Xu J."/>
            <person name="Bruns T."/>
            <person name="Baldrian P."/>
            <person name="Vilgalys R."/>
            <person name="Dunand C."/>
            <person name="Henrissat B."/>
            <person name="Grigoriev I.V."/>
            <person name="Hibbett D."/>
            <person name="Nagy L.G."/>
            <person name="Martin F.M."/>
        </authorList>
    </citation>
    <scope>NUCLEOTIDE SEQUENCE</scope>
    <source>
        <strain evidence="2">UH-Tt-Lm1</strain>
    </source>
</reference>
<proteinExistence type="predicted"/>
<reference evidence="2" key="2">
    <citation type="submission" date="2020-11" db="EMBL/GenBank/DDBJ databases">
        <authorList>
            <consortium name="DOE Joint Genome Institute"/>
            <person name="Kuo A."/>
            <person name="Miyauchi S."/>
            <person name="Kiss E."/>
            <person name="Drula E."/>
            <person name="Kohler A."/>
            <person name="Sanchez-Garcia M."/>
            <person name="Andreopoulos B."/>
            <person name="Barry K.W."/>
            <person name="Bonito G."/>
            <person name="Buee M."/>
            <person name="Carver A."/>
            <person name="Chen C."/>
            <person name="Cichocki N."/>
            <person name="Clum A."/>
            <person name="Culley D."/>
            <person name="Crous P.W."/>
            <person name="Fauchery L."/>
            <person name="Girlanda M."/>
            <person name="Hayes R."/>
            <person name="Keri Z."/>
            <person name="Labutti K."/>
            <person name="Lipzen A."/>
            <person name="Lombard V."/>
            <person name="Magnuson J."/>
            <person name="Maillard F."/>
            <person name="Morin E."/>
            <person name="Murat C."/>
            <person name="Nolan M."/>
            <person name="Ohm R."/>
            <person name="Pangilinan J."/>
            <person name="Pereira M."/>
            <person name="Perotto S."/>
            <person name="Peter M."/>
            <person name="Riley R."/>
            <person name="Sitrit Y."/>
            <person name="Stielow B."/>
            <person name="Szollosi G."/>
            <person name="Zifcakova L."/>
            <person name="Stursova M."/>
            <person name="Spatafora J.W."/>
            <person name="Tedersoo L."/>
            <person name="Vaario L.-M."/>
            <person name="Yamada A."/>
            <person name="Yan M."/>
            <person name="Wang P."/>
            <person name="Xu J."/>
            <person name="Bruns T."/>
            <person name="Baldrian P."/>
            <person name="Vilgalys R."/>
            <person name="Henrissat B."/>
            <person name="Grigoriev I.V."/>
            <person name="Hibbett D."/>
            <person name="Nagy L.G."/>
            <person name="Martin F.M."/>
        </authorList>
    </citation>
    <scope>NUCLEOTIDE SEQUENCE</scope>
    <source>
        <strain evidence="2">UH-Tt-Lm1</strain>
    </source>
</reference>
<feature type="compositionally biased region" description="Basic residues" evidence="1">
    <location>
        <begin position="370"/>
        <end position="380"/>
    </location>
</feature>
<accession>A0A9P6HPT4</accession>
<dbReference type="OrthoDB" id="2337158at2759"/>
<evidence type="ECO:0000313" key="3">
    <source>
        <dbReference type="Proteomes" id="UP000736335"/>
    </source>
</evidence>
<gene>
    <name evidence="2" type="ORF">BJ322DRAFT_1016249</name>
</gene>
<dbReference type="AlphaFoldDB" id="A0A9P6HPT4"/>
<evidence type="ECO:0000313" key="2">
    <source>
        <dbReference type="EMBL" id="KAF9792493.1"/>
    </source>
</evidence>
<feature type="region of interest" description="Disordered" evidence="1">
    <location>
        <begin position="198"/>
        <end position="220"/>
    </location>
</feature>
<evidence type="ECO:0000256" key="1">
    <source>
        <dbReference type="SAM" id="MobiDB-lite"/>
    </source>
</evidence>
<keyword evidence="3" id="KW-1185">Reference proteome</keyword>